<dbReference type="GO" id="GO:0003676">
    <property type="term" value="F:nucleic acid binding"/>
    <property type="evidence" value="ECO:0007669"/>
    <property type="project" value="InterPro"/>
</dbReference>
<dbReference type="SUPFAM" id="SSF57783">
    <property type="entry name" value="Zinc beta-ribbon"/>
    <property type="match status" value="2"/>
</dbReference>
<keyword evidence="5" id="KW-0862">Zinc</keyword>
<evidence type="ECO:0000256" key="8">
    <source>
        <dbReference type="PROSITE-ProRule" id="PRU00472"/>
    </source>
</evidence>
<evidence type="ECO:0000313" key="14">
    <source>
        <dbReference type="Proteomes" id="UP000008068"/>
    </source>
</evidence>
<evidence type="ECO:0000313" key="13">
    <source>
        <dbReference type="EMBL" id="EGT34091.1"/>
    </source>
</evidence>
<proteinExistence type="inferred from homology"/>
<feature type="domain" description="TFIIS-type" evidence="11">
    <location>
        <begin position="105"/>
        <end position="145"/>
    </location>
</feature>
<dbReference type="GO" id="GO:0006367">
    <property type="term" value="P:transcription initiation at RNA polymerase II promoter"/>
    <property type="evidence" value="ECO:0007669"/>
    <property type="project" value="TreeGrafter"/>
</dbReference>
<keyword evidence="2 9" id="KW-0240">DNA-directed RNA polymerase</keyword>
<dbReference type="AlphaFoldDB" id="G0NIZ1"/>
<dbReference type="PROSITE" id="PS01030">
    <property type="entry name" value="RNA_POL_M_15KD"/>
    <property type="match status" value="1"/>
</dbReference>
<evidence type="ECO:0000256" key="1">
    <source>
        <dbReference type="ARBA" id="ARBA00004604"/>
    </source>
</evidence>
<evidence type="ECO:0000256" key="3">
    <source>
        <dbReference type="ARBA" id="ARBA00022723"/>
    </source>
</evidence>
<dbReference type="GO" id="GO:0001193">
    <property type="term" value="P:maintenance of transcriptional fidelity during transcription elongation by RNA polymerase II"/>
    <property type="evidence" value="ECO:0007669"/>
    <property type="project" value="TreeGrafter"/>
</dbReference>
<dbReference type="eggNOG" id="KOG2691">
    <property type="taxonomic scope" value="Eukaryota"/>
</dbReference>
<dbReference type="PANTHER" id="PTHR11239">
    <property type="entry name" value="DNA-DIRECTED RNA POLYMERASE"/>
    <property type="match status" value="1"/>
</dbReference>
<dbReference type="Pfam" id="PF01096">
    <property type="entry name" value="Zn_ribbon_TFIIS"/>
    <property type="match status" value="1"/>
</dbReference>
<dbReference type="OrthoDB" id="282270at2759"/>
<organism evidence="14">
    <name type="scientific">Caenorhabditis brenneri</name>
    <name type="common">Nematode worm</name>
    <dbReference type="NCBI Taxonomy" id="135651"/>
    <lineage>
        <taxon>Eukaryota</taxon>
        <taxon>Metazoa</taxon>
        <taxon>Ecdysozoa</taxon>
        <taxon>Nematoda</taxon>
        <taxon>Chromadorea</taxon>
        <taxon>Rhabditida</taxon>
        <taxon>Rhabditina</taxon>
        <taxon>Rhabditomorpha</taxon>
        <taxon>Rhabditoidea</taxon>
        <taxon>Rhabditidae</taxon>
        <taxon>Peloderinae</taxon>
        <taxon>Caenorhabditis</taxon>
    </lineage>
</organism>
<dbReference type="FunFam" id="2.20.25.10:FF:000004">
    <property type="entry name" value="DNA-directed RNA polymerase subunit"/>
    <property type="match status" value="1"/>
</dbReference>
<evidence type="ECO:0000256" key="2">
    <source>
        <dbReference type="ARBA" id="ARBA00022478"/>
    </source>
</evidence>
<dbReference type="PANTHER" id="PTHR11239:SF1">
    <property type="entry name" value="DNA-DIRECTED RNA POLYMERASE II SUBUNIT RPB9"/>
    <property type="match status" value="1"/>
</dbReference>
<reference evidence="14" key="2">
    <citation type="submission" date="2011-07" db="EMBL/GenBank/DDBJ databases">
        <authorList>
            <consortium name="Caenorhabditis brenneri Sequencing and Analysis Consortium"/>
            <person name="Wilson R.K."/>
        </authorList>
    </citation>
    <scope>NUCLEOTIDE SEQUENCE [LARGE SCALE GENOMIC DNA]</scope>
    <source>
        <strain evidence="14">PB2801</strain>
    </source>
</reference>
<dbReference type="InterPro" id="IPR001222">
    <property type="entry name" value="Znf_TFIIS"/>
</dbReference>
<dbReference type="STRING" id="135651.G0NIZ1"/>
<name>G0NIZ1_CAEBE</name>
<dbReference type="GO" id="GO:0003899">
    <property type="term" value="F:DNA-directed RNA polymerase activity"/>
    <property type="evidence" value="ECO:0007669"/>
    <property type="project" value="InterPro"/>
</dbReference>
<dbReference type="OMA" id="DTSMVLF"/>
<gene>
    <name evidence="12" type="ORF">CAEBREN_09638</name>
    <name evidence="13" type="ORF">CAEBREN_10816</name>
</gene>
<sequence>MSQEYEQYDDSEMYDPVQPSPAPSQTNGKNGPGFVGIKFCPECNNMLYPREDKDARVLMYSCRNCEHKEVAANPCIYVNKLVQEIDELTQIVTDIIHDPTLPKTEEHSCPLCKKRKAVFFQAQTKKAEEEMRLYYVCVNCKHRWTE</sequence>
<reference evidence="12" key="1">
    <citation type="submission" date="2010-07" db="EMBL/GenBank/DDBJ databases">
        <authorList>
            <consortium name="The Caenorhabditis brenneri Sequencing and Analysis Consortium"/>
            <person name="Wilson R.K."/>
        </authorList>
    </citation>
    <scope>NUCLEOTIDE SEQUENCE</scope>
    <source>
        <strain evidence="12">PB2801</strain>
    </source>
</reference>
<dbReference type="GO" id="GO:0005730">
    <property type="term" value="C:nucleolus"/>
    <property type="evidence" value="ECO:0007669"/>
    <property type="project" value="UniProtKB-SubCell"/>
</dbReference>
<dbReference type="Pfam" id="PF02150">
    <property type="entry name" value="Zn_ribbon_RPB9"/>
    <property type="match status" value="1"/>
</dbReference>
<evidence type="ECO:0000256" key="5">
    <source>
        <dbReference type="ARBA" id="ARBA00022833"/>
    </source>
</evidence>
<keyword evidence="6 9" id="KW-0804">Transcription</keyword>
<dbReference type="FunCoup" id="G0NIZ1">
    <property type="interactions" value="1390"/>
</dbReference>
<keyword evidence="14" id="KW-1185">Reference proteome</keyword>
<evidence type="ECO:0000256" key="4">
    <source>
        <dbReference type="ARBA" id="ARBA00022771"/>
    </source>
</evidence>
<dbReference type="CDD" id="cd10508">
    <property type="entry name" value="Zn-ribbon_RPB9"/>
    <property type="match status" value="1"/>
</dbReference>
<dbReference type="Proteomes" id="UP000008068">
    <property type="component" value="Unassembled WGS sequence"/>
</dbReference>
<accession>G0NIZ1</accession>
<keyword evidence="3 9" id="KW-0479">Metal-binding</keyword>
<dbReference type="Gene3D" id="2.20.25.10">
    <property type="match status" value="2"/>
</dbReference>
<reference evidence="12" key="3">
    <citation type="submission" date="2011-07" db="EMBL/GenBank/DDBJ databases">
        <authorList>
            <consortium name="WormBase Consortium"/>
        </authorList>
    </citation>
    <scope>NUCLEOTIDE SEQUENCE [LARGE SCALE GENOMIC DNA]</scope>
    <source>
        <strain evidence="12">PB2801</strain>
    </source>
</reference>
<dbReference type="InterPro" id="IPR019761">
    <property type="entry name" value="DNA-dir_RNA_pol-M_15_CS"/>
</dbReference>
<feature type="region of interest" description="Disordered" evidence="10">
    <location>
        <begin position="1"/>
        <end position="29"/>
    </location>
</feature>
<dbReference type="InterPro" id="IPR012164">
    <property type="entry name" value="Rpa12/Rpb9/Rpc10/TFS"/>
</dbReference>
<dbReference type="GO" id="GO:0006283">
    <property type="term" value="P:transcription-coupled nucleotide-excision repair"/>
    <property type="evidence" value="ECO:0007669"/>
    <property type="project" value="TreeGrafter"/>
</dbReference>
<keyword evidence="4 8" id="KW-0863">Zinc-finger</keyword>
<dbReference type="PROSITE" id="PS51133">
    <property type="entry name" value="ZF_TFIIS_2"/>
    <property type="match status" value="1"/>
</dbReference>
<dbReference type="EMBL" id="GL379893">
    <property type="protein sequence ID" value="EGT32055.1"/>
    <property type="molecule type" value="Genomic_DNA"/>
</dbReference>
<dbReference type="FunFam" id="2.20.25.10:FF:000009">
    <property type="entry name" value="DNA-directed RNA polymerase subunit"/>
    <property type="match status" value="1"/>
</dbReference>
<evidence type="ECO:0000256" key="9">
    <source>
        <dbReference type="RuleBase" id="RU003474"/>
    </source>
</evidence>
<dbReference type="GO" id="GO:0005665">
    <property type="term" value="C:RNA polymerase II, core complex"/>
    <property type="evidence" value="ECO:0007669"/>
    <property type="project" value="TreeGrafter"/>
</dbReference>
<dbReference type="EMBL" id="GL381015">
    <property type="protein sequence ID" value="EGT34091.1"/>
    <property type="molecule type" value="Genomic_DNA"/>
</dbReference>
<dbReference type="SMART" id="SM00440">
    <property type="entry name" value="ZnF_C2C2"/>
    <property type="match status" value="1"/>
</dbReference>
<evidence type="ECO:0000256" key="7">
    <source>
        <dbReference type="ARBA" id="ARBA00023242"/>
    </source>
</evidence>
<protein>
    <recommendedName>
        <fullName evidence="11">TFIIS-type domain-containing protein</fullName>
    </recommendedName>
</protein>
<comment type="subcellular location">
    <subcellularLocation>
        <location evidence="1">Nucleus</location>
        <location evidence="1">Nucleolus</location>
    </subcellularLocation>
</comment>
<evidence type="ECO:0000256" key="10">
    <source>
        <dbReference type="SAM" id="MobiDB-lite"/>
    </source>
</evidence>
<evidence type="ECO:0000313" key="12">
    <source>
        <dbReference type="EMBL" id="EGT32055.1"/>
    </source>
</evidence>
<evidence type="ECO:0000256" key="6">
    <source>
        <dbReference type="ARBA" id="ARBA00023163"/>
    </source>
</evidence>
<keyword evidence="7" id="KW-0539">Nucleus</keyword>
<feature type="compositionally biased region" description="Acidic residues" evidence="10">
    <location>
        <begin position="1"/>
        <end position="13"/>
    </location>
</feature>
<dbReference type="GO" id="GO:0008270">
    <property type="term" value="F:zinc ion binding"/>
    <property type="evidence" value="ECO:0007669"/>
    <property type="project" value="UniProtKB-KW"/>
</dbReference>
<dbReference type="HOGENOM" id="CLU_093932_0_0_1"/>
<comment type="similarity">
    <text evidence="9">Belongs to the archaeal rpoM/eukaryotic RPA12/RPB9/RPC11 RNA polymerase family.</text>
</comment>
<dbReference type="InterPro" id="IPR001529">
    <property type="entry name" value="Zn_ribbon_RPB9"/>
</dbReference>
<dbReference type="InterPro" id="IPR034012">
    <property type="entry name" value="Zn_ribbon_RPB9_C"/>
</dbReference>
<evidence type="ECO:0000259" key="11">
    <source>
        <dbReference type="PROSITE" id="PS51133"/>
    </source>
</evidence>
<dbReference type="SMART" id="SM00661">
    <property type="entry name" value="RPOL9"/>
    <property type="match status" value="1"/>
</dbReference>